<evidence type="ECO:0000313" key="2">
    <source>
        <dbReference type="Proteomes" id="UP000753724"/>
    </source>
</evidence>
<dbReference type="InterPro" id="IPR008257">
    <property type="entry name" value="Pept_M19"/>
</dbReference>
<dbReference type="PROSITE" id="PS51365">
    <property type="entry name" value="RENAL_DIPEPTIDASE_2"/>
    <property type="match status" value="1"/>
</dbReference>
<name>A0ABW9XHH3_9SPHN</name>
<protein>
    <submittedName>
        <fullName evidence="1">Membrane dipeptidase</fullName>
    </submittedName>
</protein>
<accession>A0ABW9XHH3</accession>
<reference evidence="2" key="1">
    <citation type="submission" date="2020-01" db="EMBL/GenBank/DDBJ databases">
        <title>Sphingomonas sp. strain CSW-10.</title>
        <authorList>
            <person name="Chen W.-M."/>
        </authorList>
    </citation>
    <scope>NUCLEOTIDE SEQUENCE [LARGE SCALE GENOMIC DNA]</scope>
    <source>
        <strain evidence="2">FSY-8</strain>
    </source>
</reference>
<dbReference type="PANTHER" id="PTHR10443:SF12">
    <property type="entry name" value="DIPEPTIDASE"/>
    <property type="match status" value="1"/>
</dbReference>
<comment type="caution">
    <text evidence="1">The sequence shown here is derived from an EMBL/GenBank/DDBJ whole genome shotgun (WGS) entry which is preliminary data.</text>
</comment>
<dbReference type="Pfam" id="PF01244">
    <property type="entry name" value="Peptidase_M19"/>
    <property type="match status" value="1"/>
</dbReference>
<dbReference type="SUPFAM" id="SSF51556">
    <property type="entry name" value="Metallo-dependent hydrolases"/>
    <property type="match status" value="1"/>
</dbReference>
<dbReference type="Gene3D" id="3.20.20.140">
    <property type="entry name" value="Metal-dependent hydrolases"/>
    <property type="match status" value="1"/>
</dbReference>
<dbReference type="CDD" id="cd01301">
    <property type="entry name" value="rDP_like"/>
    <property type="match status" value="1"/>
</dbReference>
<evidence type="ECO:0000313" key="1">
    <source>
        <dbReference type="EMBL" id="NBC37862.1"/>
    </source>
</evidence>
<sequence>MRPRLPDPAPRLGVPALRHALFPLLLASAVLAPMPALALTSASPEQIAAAALKAAPVWDGHNDVPEQLRDRRHNVMGAAGQAGAFDFRDTHAEADPDGQSGGAGMQTDIARLRQGRVGAQFWSVYVSAALPEPQAVQATIEQVDVMKRIIARHADTMAYCETAACVETAFKQGRIASLLGAEGGHSIGGSLAVLRQMAGLGVRYMTLTHVRNNAWADSGTDAPAHNGLTPFGKDVVREMQRLGVLVDLSHVSPKTMMDALDVAGAPVIFSHSNAYAVAPHPRNVPDDVLLRLRANGGIIMVNFFPVYINGDLRLWTGRRAGEEARLKALNPDRPQAVKDGMAAWTRDNPKPVATLAQVADHIEHIIRLIGVDHVGLGGDFDGGSVGLQGLPDVSAYPALFVELARRGHSQADLQKLASGNMMRVLKAAETYAATHRADPPIENPTTF</sequence>
<dbReference type="InterPro" id="IPR032466">
    <property type="entry name" value="Metal_Hydrolase"/>
</dbReference>
<dbReference type="EMBL" id="JAAAPO010000006">
    <property type="protein sequence ID" value="NBC37862.1"/>
    <property type="molecule type" value="Genomic_DNA"/>
</dbReference>
<dbReference type="Proteomes" id="UP000753724">
    <property type="component" value="Unassembled WGS sequence"/>
</dbReference>
<organism evidence="1 2">
    <name type="scientific">Novosphingobium ovatum</name>
    <dbReference type="NCBI Taxonomy" id="1908523"/>
    <lineage>
        <taxon>Bacteria</taxon>
        <taxon>Pseudomonadati</taxon>
        <taxon>Pseudomonadota</taxon>
        <taxon>Alphaproteobacteria</taxon>
        <taxon>Sphingomonadales</taxon>
        <taxon>Sphingomonadaceae</taxon>
        <taxon>Novosphingobium</taxon>
    </lineage>
</organism>
<gene>
    <name evidence="1" type="ORF">GTZ99_15005</name>
</gene>
<proteinExistence type="predicted"/>
<keyword evidence="2" id="KW-1185">Reference proteome</keyword>
<dbReference type="PANTHER" id="PTHR10443">
    <property type="entry name" value="MICROSOMAL DIPEPTIDASE"/>
    <property type="match status" value="1"/>
</dbReference>